<proteinExistence type="predicted"/>
<dbReference type="AlphaFoldDB" id="A0A7J7JB92"/>
<dbReference type="OrthoDB" id="6147043at2759"/>
<accession>A0A7J7JB92</accession>
<dbReference type="EMBL" id="VXIV02002747">
    <property type="protein sequence ID" value="KAF6023203.1"/>
    <property type="molecule type" value="Genomic_DNA"/>
</dbReference>
<dbReference type="Proteomes" id="UP000593567">
    <property type="component" value="Unassembled WGS sequence"/>
</dbReference>
<gene>
    <name evidence="1" type="ORF">EB796_018490</name>
</gene>
<organism evidence="1 2">
    <name type="scientific">Bugula neritina</name>
    <name type="common">Brown bryozoan</name>
    <name type="synonym">Sertularia neritina</name>
    <dbReference type="NCBI Taxonomy" id="10212"/>
    <lineage>
        <taxon>Eukaryota</taxon>
        <taxon>Metazoa</taxon>
        <taxon>Spiralia</taxon>
        <taxon>Lophotrochozoa</taxon>
        <taxon>Bryozoa</taxon>
        <taxon>Gymnolaemata</taxon>
        <taxon>Cheilostomatida</taxon>
        <taxon>Flustrina</taxon>
        <taxon>Buguloidea</taxon>
        <taxon>Bugulidae</taxon>
        <taxon>Bugula</taxon>
    </lineage>
</organism>
<evidence type="ECO:0000313" key="1">
    <source>
        <dbReference type="EMBL" id="KAF6023203.1"/>
    </source>
</evidence>
<comment type="caution">
    <text evidence="1">The sequence shown here is derived from an EMBL/GenBank/DDBJ whole genome shotgun (WGS) entry which is preliminary data.</text>
</comment>
<reference evidence="1" key="1">
    <citation type="submission" date="2020-06" db="EMBL/GenBank/DDBJ databases">
        <title>Draft genome of Bugula neritina, a colonial animal packing powerful symbionts and potential medicines.</title>
        <authorList>
            <person name="Rayko M."/>
        </authorList>
    </citation>
    <scope>NUCLEOTIDE SEQUENCE [LARGE SCALE GENOMIC DNA]</scope>
    <source>
        <strain evidence="1">Kwan_BN1</strain>
    </source>
</reference>
<protein>
    <submittedName>
        <fullName evidence="1">Uncharacterized protein</fullName>
    </submittedName>
</protein>
<sequence>MASPSTAPEYISKVRDAYTPFRLPKLYPMGEDDQSPPSESVASFFPGHEYLTPSPDLLNYRMSGDLLQMSGSPLRVPVKSSFDYPRLKHAIIAPKAAITFTKSGRPQLSRYENFPIRSRIVRPQTALSDTGSIHWALGTKESVNFDHTGRCRQQGPYSRSFTKKCMAPPNWVKMKYGRSNTFVS</sequence>
<name>A0A7J7JB92_BUGNE</name>
<evidence type="ECO:0000313" key="2">
    <source>
        <dbReference type="Proteomes" id="UP000593567"/>
    </source>
</evidence>
<keyword evidence="2" id="KW-1185">Reference proteome</keyword>